<dbReference type="SUPFAM" id="SSF53756">
    <property type="entry name" value="UDP-Glycosyltransferase/glycogen phosphorylase"/>
    <property type="match status" value="1"/>
</dbReference>
<dbReference type="GO" id="GO:0035251">
    <property type="term" value="F:UDP-glucosyltransferase activity"/>
    <property type="evidence" value="ECO:0007669"/>
    <property type="project" value="TreeGrafter"/>
</dbReference>
<feature type="compositionally biased region" description="Polar residues" evidence="5">
    <location>
        <begin position="792"/>
        <end position="821"/>
    </location>
</feature>
<dbReference type="Proteomes" id="UP001459277">
    <property type="component" value="Unassembled WGS sequence"/>
</dbReference>
<name>A0AAW2BKU3_9ROSI</name>
<comment type="caution">
    <text evidence="6">The sequence shown here is derived from an EMBL/GenBank/DDBJ whole genome shotgun (WGS) entry which is preliminary data.</text>
</comment>
<proteinExistence type="inferred from homology"/>
<evidence type="ECO:0008006" key="8">
    <source>
        <dbReference type="Google" id="ProtNLM"/>
    </source>
</evidence>
<dbReference type="PROSITE" id="PS00375">
    <property type="entry name" value="UDPGT"/>
    <property type="match status" value="1"/>
</dbReference>
<dbReference type="CDD" id="cd03784">
    <property type="entry name" value="GT1_Gtf-like"/>
    <property type="match status" value="1"/>
</dbReference>
<keyword evidence="7" id="KW-1185">Reference proteome</keyword>
<evidence type="ECO:0000313" key="6">
    <source>
        <dbReference type="EMBL" id="KAK9985946.1"/>
    </source>
</evidence>
<organism evidence="6 7">
    <name type="scientific">Lithocarpus litseifolius</name>
    <dbReference type="NCBI Taxonomy" id="425828"/>
    <lineage>
        <taxon>Eukaryota</taxon>
        <taxon>Viridiplantae</taxon>
        <taxon>Streptophyta</taxon>
        <taxon>Embryophyta</taxon>
        <taxon>Tracheophyta</taxon>
        <taxon>Spermatophyta</taxon>
        <taxon>Magnoliopsida</taxon>
        <taxon>eudicotyledons</taxon>
        <taxon>Gunneridae</taxon>
        <taxon>Pentapetalae</taxon>
        <taxon>rosids</taxon>
        <taxon>fabids</taxon>
        <taxon>Fagales</taxon>
        <taxon>Fagaceae</taxon>
        <taxon>Lithocarpus</taxon>
    </lineage>
</organism>
<dbReference type="PANTHER" id="PTHR48047">
    <property type="entry name" value="GLYCOSYLTRANSFERASE"/>
    <property type="match status" value="1"/>
</dbReference>
<protein>
    <recommendedName>
        <fullName evidence="8">UDP-glycosyltransferases domain-containing protein</fullName>
    </recommendedName>
</protein>
<sequence>MASQSRIHQLHFLLIPLMSQSHLIPFTEMAKLFANHGVRVTIVLTPLNAARFNTILEQAKASNLNIEFVSLRFPGQEAGFTEGCENMDALPSLNLTLQFLAASSMLQKPLEKWLEELESLPNCIISDICLPWTTEIGLNFKIPRLVFYTTCCFCLVCNHNISCSKIREQVRMNPKKNMNQLETAKLSAEGLVVNTYEELEARYVEEYQKGGQKLWCIGPLSLCNKAISDNSEIGNKTSIDECNCLSWLDSMKPNSVIYVCFGSLSEMLASQLVELALALESSDCPFIWVIKREKYSEELENWLVEENFEEKIKGRGFIIRGWAPQVQILSHIATGGFLTHCGWNSTLEGISAGVPMITWPMFAEQFYNEKLLVEVFRIGVSVGVKTSADYGEEKDRVLVRSEDVKKAIEQLMDKGEEAEERRKRARKLGEIAKKSVEEGGSSYMNVKKLIQHISENKSIIREYSWTDSSESDCSAEISKEIESDFRSYDEDEVPFARHGPVLEADSEEVSIQREFWSLCAIGFILNYRKFSMNHLQQLVNHAWWIRELAERMGQIMGIFERIDWEDRITRNIRFMRIRVRINPWMPVLSGFVLKLDDGIKIWIQCKYERVYKLCNRCGLIRHVRSQCSQSLDEVEMMLFRQRRRIQNLHQSHLASHVDVPVPQPLNHQDNVQASLNSAINSLNLGTGPNPNTHFNSPVSSLGYQNPVEVIQNQLPRVANQHHNPNTNHPARDMFALRPPWFPSKSSTLNGLGLEDNQSWESETDSDSSTAILFNLDSLNREHPEVLLANQWNRGQIPESPNSFVDSLGTTKSVENQGNSVNPCAEERDGFEEADPL</sequence>
<accession>A0AAW2BKU3</accession>
<dbReference type="PANTHER" id="PTHR48047:SF182">
    <property type="entry name" value="GLYCOSYLTRANSFERASE"/>
    <property type="match status" value="1"/>
</dbReference>
<dbReference type="Pfam" id="PF00201">
    <property type="entry name" value="UDPGT"/>
    <property type="match status" value="1"/>
</dbReference>
<evidence type="ECO:0000313" key="7">
    <source>
        <dbReference type="Proteomes" id="UP001459277"/>
    </source>
</evidence>
<feature type="coiled-coil region" evidence="4">
    <location>
        <begin position="401"/>
        <end position="428"/>
    </location>
</feature>
<evidence type="ECO:0000256" key="4">
    <source>
        <dbReference type="SAM" id="Coils"/>
    </source>
</evidence>
<dbReference type="AlphaFoldDB" id="A0AAW2BKU3"/>
<dbReference type="Gene3D" id="3.40.50.2000">
    <property type="entry name" value="Glycogen Phosphorylase B"/>
    <property type="match status" value="2"/>
</dbReference>
<keyword evidence="2" id="KW-0328">Glycosyltransferase</keyword>
<evidence type="ECO:0000256" key="2">
    <source>
        <dbReference type="ARBA" id="ARBA00022676"/>
    </source>
</evidence>
<dbReference type="InterPro" id="IPR035595">
    <property type="entry name" value="UDP_glycos_trans_CS"/>
</dbReference>
<dbReference type="InterPro" id="IPR002213">
    <property type="entry name" value="UDP_glucos_trans"/>
</dbReference>
<keyword evidence="3" id="KW-0808">Transferase</keyword>
<evidence type="ECO:0000256" key="1">
    <source>
        <dbReference type="ARBA" id="ARBA00009995"/>
    </source>
</evidence>
<keyword evidence="4" id="KW-0175">Coiled coil</keyword>
<reference evidence="6 7" key="1">
    <citation type="submission" date="2024-01" db="EMBL/GenBank/DDBJ databases">
        <title>A telomere-to-telomere, gap-free genome of sweet tea (Lithocarpus litseifolius).</title>
        <authorList>
            <person name="Zhou J."/>
        </authorList>
    </citation>
    <scope>NUCLEOTIDE SEQUENCE [LARGE SCALE GENOMIC DNA]</scope>
    <source>
        <strain evidence="6">Zhou-2022a</strain>
        <tissue evidence="6">Leaf</tissue>
    </source>
</reference>
<dbReference type="EMBL" id="JAZDWU010000011">
    <property type="protein sequence ID" value="KAK9985946.1"/>
    <property type="molecule type" value="Genomic_DNA"/>
</dbReference>
<evidence type="ECO:0000256" key="5">
    <source>
        <dbReference type="SAM" id="MobiDB-lite"/>
    </source>
</evidence>
<evidence type="ECO:0000256" key="3">
    <source>
        <dbReference type="ARBA" id="ARBA00022679"/>
    </source>
</evidence>
<gene>
    <name evidence="6" type="ORF">SO802_030897</name>
</gene>
<dbReference type="FunFam" id="3.40.50.2000:FF:000047">
    <property type="entry name" value="Glycosyltransferase"/>
    <property type="match status" value="1"/>
</dbReference>
<feature type="region of interest" description="Disordered" evidence="5">
    <location>
        <begin position="792"/>
        <end position="836"/>
    </location>
</feature>
<comment type="similarity">
    <text evidence="1">Belongs to the UDP-glycosyltransferase family.</text>
</comment>